<feature type="region of interest" description="Disordered" evidence="1">
    <location>
        <begin position="1004"/>
        <end position="1131"/>
    </location>
</feature>
<feature type="region of interest" description="Disordered" evidence="1">
    <location>
        <begin position="307"/>
        <end position="361"/>
    </location>
</feature>
<dbReference type="GO" id="GO:0005635">
    <property type="term" value="C:nuclear envelope"/>
    <property type="evidence" value="ECO:0007669"/>
    <property type="project" value="TreeGrafter"/>
</dbReference>
<feature type="region of interest" description="Disordered" evidence="1">
    <location>
        <begin position="1"/>
        <end position="39"/>
    </location>
</feature>
<feature type="compositionally biased region" description="Basic and acidic residues" evidence="1">
    <location>
        <begin position="431"/>
        <end position="443"/>
    </location>
</feature>
<feature type="region of interest" description="Disordered" evidence="1">
    <location>
        <begin position="939"/>
        <end position="973"/>
    </location>
</feature>
<evidence type="ECO:0008006" key="4">
    <source>
        <dbReference type="Google" id="ProtNLM"/>
    </source>
</evidence>
<dbReference type="EMBL" id="CAKMRJ010002340">
    <property type="protein sequence ID" value="CAH1428956.1"/>
    <property type="molecule type" value="Genomic_DNA"/>
</dbReference>
<dbReference type="GO" id="GO:0016973">
    <property type="term" value="P:poly(A)+ mRNA export from nucleus"/>
    <property type="evidence" value="ECO:0007669"/>
    <property type="project" value="TreeGrafter"/>
</dbReference>
<feature type="region of interest" description="Disordered" evidence="1">
    <location>
        <begin position="681"/>
        <end position="743"/>
    </location>
</feature>
<feature type="compositionally biased region" description="Basic and acidic residues" evidence="1">
    <location>
        <begin position="496"/>
        <end position="506"/>
    </location>
</feature>
<gene>
    <name evidence="2" type="ORF">LVIROSA_LOCUS15848</name>
</gene>
<feature type="compositionally biased region" description="Low complexity" evidence="1">
    <location>
        <begin position="733"/>
        <end position="743"/>
    </location>
</feature>
<proteinExistence type="predicted"/>
<feature type="region of interest" description="Disordered" evidence="1">
    <location>
        <begin position="401"/>
        <end position="420"/>
    </location>
</feature>
<evidence type="ECO:0000313" key="2">
    <source>
        <dbReference type="EMBL" id="CAH1428956.1"/>
    </source>
</evidence>
<feature type="compositionally biased region" description="Polar residues" evidence="1">
    <location>
        <begin position="699"/>
        <end position="716"/>
    </location>
</feature>
<feature type="compositionally biased region" description="Basic residues" evidence="1">
    <location>
        <begin position="1118"/>
        <end position="1131"/>
    </location>
</feature>
<reference evidence="2 3" key="1">
    <citation type="submission" date="2022-01" db="EMBL/GenBank/DDBJ databases">
        <authorList>
            <person name="Xiong W."/>
            <person name="Schranz E."/>
        </authorList>
    </citation>
    <scope>NUCLEOTIDE SEQUENCE [LARGE SCALE GENOMIC DNA]</scope>
</reference>
<organism evidence="2 3">
    <name type="scientific">Lactuca virosa</name>
    <dbReference type="NCBI Taxonomy" id="75947"/>
    <lineage>
        <taxon>Eukaryota</taxon>
        <taxon>Viridiplantae</taxon>
        <taxon>Streptophyta</taxon>
        <taxon>Embryophyta</taxon>
        <taxon>Tracheophyta</taxon>
        <taxon>Spermatophyta</taxon>
        <taxon>Magnoliopsida</taxon>
        <taxon>eudicotyledons</taxon>
        <taxon>Gunneridae</taxon>
        <taxon>Pentapetalae</taxon>
        <taxon>asterids</taxon>
        <taxon>campanulids</taxon>
        <taxon>Asterales</taxon>
        <taxon>Asteraceae</taxon>
        <taxon>Cichorioideae</taxon>
        <taxon>Cichorieae</taxon>
        <taxon>Lactucinae</taxon>
        <taxon>Lactuca</taxon>
    </lineage>
</organism>
<feature type="region of interest" description="Disordered" evidence="1">
    <location>
        <begin position="431"/>
        <end position="549"/>
    </location>
</feature>
<dbReference type="AlphaFoldDB" id="A0AAU9MTU2"/>
<dbReference type="PANTHER" id="PTHR33416:SF20">
    <property type="entry name" value="NUCLEAR PORE COMPLEX PROTEIN NUP1"/>
    <property type="match status" value="1"/>
</dbReference>
<keyword evidence="3" id="KW-1185">Reference proteome</keyword>
<feature type="compositionally biased region" description="Low complexity" evidence="1">
    <location>
        <begin position="835"/>
        <end position="858"/>
    </location>
</feature>
<feature type="compositionally biased region" description="Basic and acidic residues" evidence="1">
    <location>
        <begin position="822"/>
        <end position="833"/>
    </location>
</feature>
<feature type="compositionally biased region" description="Low complexity" evidence="1">
    <location>
        <begin position="1071"/>
        <end position="1100"/>
    </location>
</feature>
<evidence type="ECO:0000256" key="1">
    <source>
        <dbReference type="SAM" id="MobiDB-lite"/>
    </source>
</evidence>
<feature type="compositionally biased region" description="Polar residues" evidence="1">
    <location>
        <begin position="1004"/>
        <end position="1030"/>
    </location>
</feature>
<feature type="compositionally biased region" description="Polar residues" evidence="1">
    <location>
        <begin position="408"/>
        <end position="420"/>
    </location>
</feature>
<sequence length="1131" mass="119324">MATAGDGATPYQSGGAGGKFRKKPIRRSGLATPYDRPSTALRNKSPSLFAKLVDPASRLIHAGADRFFGVFRKRLPSIAAPRPPAADGWRLDWIGFSIAEGFLYNLLVFRETLEEPDPSTDEGGNLASISATTEISELENMLKQKTFTRSEIEHLTALLHAKATNSDDDEGDRAKLPSPSSQFLRLEASTSSPLNKHVEERENIHAITSTPFVTSRTFEEDVASPAELARAYMGTRAPKVSPSTLRFGSQAARQDSALLNTTAILPKTPITSLVPRTTGTFKGLENGFLTTPRSRGRSAIYSMARTPYSRPSSTFGQKGMNSPSLPLSQPAWEQEGSIESSKMASKRRSSVLDDIGSGGPVRRIRQKANLLSQGSPLSKNTSEFRQKLLLRNEADSKSFKAIEENGETSRSSLGYASVPTKSTQMATKILEQLERLSPKEKSPGSRLTRMSEKSPLTPQEKLDSSPKLKSSSEDDKKPESLFPDARESTTSQTQSKGKEKVEENGPKKFAVPRNVLSTMNGNSGVSIRDNRPTDSTFKLPAEPPQKKRFQISAHEDYQEVVDSNGHVSTIPFGQNKKPETSVFGNKDVSAEVIQTPPVEKIQGTQKTDDAKSLPKTSFKSVDGSVVNKKVAFNLPASNNNTQPQPAAITDTVSPQKKATVFPTFGGTTKVTENVPPFLFSANEPSGFKPNAATDAKPLGSTSMFNSVNKESNQVQFPASEKDDNGNALINNKSQSSPSSLSTSGVFSFGAKNTNVTNGSISTPSTFAPSSPFTASSTNNLFSVSTTASLPSTTMSAASGVAPAPALPVFSFGSAITSTKSAEPPKETNAEPKSDTTTSPFGTSTTTTTTSPFGTPTTTTGGGNNMFGFSSPAATNNQGYLFNGGTSGFQTSFGGTTAVPSSTSGGSLFGSSVPSFGLSSTVATSEIKSGSSTTNITPSFGLNSAWQPPKSSPPTTFSFGASASSSSTSTSPSPFINASTGSSLFSFSATNSAFPAQSTSVFGNSTPVFGSSPNSNDQMSMEDSMAEDSTPSPSPSLPAFGHAGATPTPTPGFMFGSGTPTPSTVPFQFGGQTSQPPQNPFQTNQTPSQNNHFQLSGSAEFSGGGSFSLGSGGGDKSGRRILKVRNSKNRKK</sequence>
<feature type="compositionally biased region" description="Gly residues" evidence="1">
    <location>
        <begin position="1101"/>
        <end position="1114"/>
    </location>
</feature>
<feature type="compositionally biased region" description="Polar residues" evidence="1">
    <location>
        <begin position="515"/>
        <end position="525"/>
    </location>
</feature>
<protein>
    <recommendedName>
        <fullName evidence="4">Nuclear pore complex protein NUP1</fullName>
    </recommendedName>
</protein>
<dbReference type="PANTHER" id="PTHR33416">
    <property type="entry name" value="NUCLEAR PORE COMPLEX PROTEIN NUP1"/>
    <property type="match status" value="1"/>
</dbReference>
<comment type="caution">
    <text evidence="2">The sequence shown here is derived from an EMBL/GenBank/DDBJ whole genome shotgun (WGS) entry which is preliminary data.</text>
</comment>
<feature type="compositionally biased region" description="Low complexity" evidence="1">
    <location>
        <begin position="952"/>
        <end position="973"/>
    </location>
</feature>
<accession>A0AAU9MTU2</accession>
<dbReference type="Proteomes" id="UP001157418">
    <property type="component" value="Unassembled WGS sequence"/>
</dbReference>
<feature type="compositionally biased region" description="Polar residues" evidence="1">
    <location>
        <begin position="309"/>
        <end position="327"/>
    </location>
</feature>
<dbReference type="GO" id="GO:0071763">
    <property type="term" value="P:nuclear membrane organization"/>
    <property type="evidence" value="ECO:0007669"/>
    <property type="project" value="TreeGrafter"/>
</dbReference>
<name>A0AAU9MTU2_9ASTR</name>
<feature type="compositionally biased region" description="Basic and acidic residues" evidence="1">
    <location>
        <begin position="460"/>
        <end position="487"/>
    </location>
</feature>
<feature type="region of interest" description="Disordered" evidence="1">
    <location>
        <begin position="817"/>
        <end position="869"/>
    </location>
</feature>
<evidence type="ECO:0000313" key="3">
    <source>
        <dbReference type="Proteomes" id="UP001157418"/>
    </source>
</evidence>